<evidence type="ECO:0000313" key="1">
    <source>
        <dbReference type="EMBL" id="OAX40209.1"/>
    </source>
</evidence>
<accession>A0A1B7N5S8</accession>
<dbReference type="InParanoid" id="A0A1B7N5S8"/>
<proteinExistence type="predicted"/>
<gene>
    <name evidence="1" type="ORF">K503DRAFT_768772</name>
</gene>
<sequence length="240" mass="27212">MHKDICQQTQRIMQELAIRHLDFSISYWNQPQGDLDFFKREVLLNPDLGHLTRYEDGWPIDVLLRLLFRRRAALQGLQTLVPEAQRRQHVNYHLRRRSPTTRLSAPTIKENQPEVNIDDSEAVTTTSRLTVLSALLESATSSAPAFKENQLEVNIGDSEALTATSRLTVLSTLLGSVTPNLGRFYPAITEAGLSTDDHLDHFLRLTATSKERFIKSALADDATSFEQVAVMEVLEQIKRM</sequence>
<reference evidence="1 2" key="1">
    <citation type="submission" date="2016-06" db="EMBL/GenBank/DDBJ databases">
        <title>Comparative genomics of the ectomycorrhizal sister species Rhizopogon vinicolor and Rhizopogon vesiculosus (Basidiomycota: Boletales) reveals a divergence of the mating type B locus.</title>
        <authorList>
            <consortium name="DOE Joint Genome Institute"/>
            <person name="Mujic A.B."/>
            <person name="Kuo A."/>
            <person name="Tritt A."/>
            <person name="Lipzen A."/>
            <person name="Chen C."/>
            <person name="Johnson J."/>
            <person name="Sharma A."/>
            <person name="Barry K."/>
            <person name="Grigoriev I.V."/>
            <person name="Spatafora J.W."/>
        </authorList>
    </citation>
    <scope>NUCLEOTIDE SEQUENCE [LARGE SCALE GENOMIC DNA]</scope>
    <source>
        <strain evidence="1 2">AM-OR11-026</strain>
    </source>
</reference>
<dbReference type="AlphaFoldDB" id="A0A1B7N5S8"/>
<name>A0A1B7N5S8_9AGAM</name>
<protein>
    <submittedName>
        <fullName evidence="1">Uncharacterized protein</fullName>
    </submittedName>
</protein>
<dbReference type="Proteomes" id="UP000092154">
    <property type="component" value="Unassembled WGS sequence"/>
</dbReference>
<evidence type="ECO:0000313" key="2">
    <source>
        <dbReference type="Proteomes" id="UP000092154"/>
    </source>
</evidence>
<dbReference type="EMBL" id="KV448220">
    <property type="protein sequence ID" value="OAX40209.1"/>
    <property type="molecule type" value="Genomic_DNA"/>
</dbReference>
<dbReference type="OrthoDB" id="2670118at2759"/>
<organism evidence="1 2">
    <name type="scientific">Rhizopogon vinicolor AM-OR11-026</name>
    <dbReference type="NCBI Taxonomy" id="1314800"/>
    <lineage>
        <taxon>Eukaryota</taxon>
        <taxon>Fungi</taxon>
        <taxon>Dikarya</taxon>
        <taxon>Basidiomycota</taxon>
        <taxon>Agaricomycotina</taxon>
        <taxon>Agaricomycetes</taxon>
        <taxon>Agaricomycetidae</taxon>
        <taxon>Boletales</taxon>
        <taxon>Suillineae</taxon>
        <taxon>Rhizopogonaceae</taxon>
        <taxon>Rhizopogon</taxon>
    </lineage>
</organism>
<keyword evidence="2" id="KW-1185">Reference proteome</keyword>